<evidence type="ECO:0000256" key="6">
    <source>
        <dbReference type="ARBA" id="ARBA00023139"/>
    </source>
</evidence>
<dbReference type="EC" id="2.3.1.225" evidence="10"/>
<dbReference type="InParanoid" id="C4V8F0"/>
<dbReference type="PROSITE" id="PS50216">
    <property type="entry name" value="DHHC"/>
    <property type="match status" value="1"/>
</dbReference>
<feature type="transmembrane region" description="Helical" evidence="10">
    <location>
        <begin position="37"/>
        <end position="58"/>
    </location>
</feature>
<dbReference type="VEuPathDB" id="MicrosporidiaDB:NCER_100765"/>
<dbReference type="FunCoup" id="C4V8F0">
    <property type="interactions" value="43"/>
</dbReference>
<keyword evidence="7" id="KW-0449">Lipoprotein</keyword>
<accession>C4V8F0</accession>
<dbReference type="InterPro" id="IPR001594">
    <property type="entry name" value="Palmitoyltrfase_DHHC"/>
</dbReference>
<dbReference type="Proteomes" id="UP000009082">
    <property type="component" value="Unassembled WGS sequence"/>
</dbReference>
<organism evidence="13">
    <name type="scientific">Vairimorpha ceranae (strain BRL01)</name>
    <name type="common">Microsporidian parasite</name>
    <name type="synonym">Nosema ceranae</name>
    <dbReference type="NCBI Taxonomy" id="578460"/>
    <lineage>
        <taxon>Eukaryota</taxon>
        <taxon>Fungi</taxon>
        <taxon>Fungi incertae sedis</taxon>
        <taxon>Microsporidia</taxon>
        <taxon>Nosematidae</taxon>
        <taxon>Vairimorpha</taxon>
    </lineage>
</organism>
<dbReference type="GO" id="GO:0016020">
    <property type="term" value="C:membrane"/>
    <property type="evidence" value="ECO:0007669"/>
    <property type="project" value="UniProtKB-SubCell"/>
</dbReference>
<name>C4V8F0_VAIC1</name>
<feature type="transmembrane region" description="Helical" evidence="10">
    <location>
        <begin position="124"/>
        <end position="144"/>
    </location>
</feature>
<comment type="subcellular location">
    <subcellularLocation>
        <location evidence="1">Membrane</location>
        <topology evidence="1">Multi-pass membrane protein</topology>
    </subcellularLocation>
</comment>
<dbReference type="EMBL" id="ACOL01000049">
    <property type="protein sequence ID" value="EEQ82511.1"/>
    <property type="molecule type" value="Genomic_DNA"/>
</dbReference>
<protein>
    <recommendedName>
        <fullName evidence="10">Palmitoyltransferase</fullName>
        <ecNumber evidence="10">2.3.1.225</ecNumber>
    </recommendedName>
</protein>
<evidence type="ECO:0000256" key="8">
    <source>
        <dbReference type="ARBA" id="ARBA00023315"/>
    </source>
</evidence>
<sequence>MLPKSKLDFFRFVLLLCSLTFHHLITNYLISKLFYNIFIYANYFFQFCSIFYLTLCFLRKGYVDYKLKDTFSRSSRYCKICEGFKPTRAHHCSKCKKCIKKMDHHCMWLGVCVNYDNHGDFMRFLFFTVISLFVSLLGIINFIIKIRVNNMAKVLLAYLLLYSISLVALCSVMFKIQAQLISKNITFIEDQHYYIYDERSAYDKGFFGNWCEVMGNLYFLWLWRPNGTGLDYFRNDEIDNDDINFV</sequence>
<evidence type="ECO:0000259" key="11">
    <source>
        <dbReference type="Pfam" id="PF01529"/>
    </source>
</evidence>
<dbReference type="OMA" id="FMLAYQM"/>
<dbReference type="GO" id="GO:0019706">
    <property type="term" value="F:protein-cysteine S-palmitoyltransferase activity"/>
    <property type="evidence" value="ECO:0007669"/>
    <property type="project" value="UniProtKB-EC"/>
</dbReference>
<keyword evidence="5 10" id="KW-0472">Membrane</keyword>
<keyword evidence="8 10" id="KW-0012">Acyltransferase</keyword>
<dbReference type="InterPro" id="IPR039859">
    <property type="entry name" value="PFA4/ZDH16/20/ERF2-like"/>
</dbReference>
<dbReference type="KEGG" id="nce:NCER_100765"/>
<evidence type="ECO:0000313" key="12">
    <source>
        <dbReference type="EMBL" id="EEQ82511.1"/>
    </source>
</evidence>
<comment type="domain">
    <text evidence="10">The DHHC domain is required for palmitoyltransferase activity.</text>
</comment>
<gene>
    <name evidence="12" type="ORF">NCER_100765</name>
</gene>
<keyword evidence="6" id="KW-0564">Palmitate</keyword>
<feature type="domain" description="Palmitoyltransferase DHHC" evidence="11">
    <location>
        <begin position="74"/>
        <end position="191"/>
    </location>
</feature>
<evidence type="ECO:0000256" key="4">
    <source>
        <dbReference type="ARBA" id="ARBA00022989"/>
    </source>
</evidence>
<dbReference type="Pfam" id="PF01529">
    <property type="entry name" value="DHHC"/>
    <property type="match status" value="1"/>
</dbReference>
<feature type="transmembrane region" description="Helical" evidence="10">
    <location>
        <begin position="156"/>
        <end position="174"/>
    </location>
</feature>
<evidence type="ECO:0000256" key="2">
    <source>
        <dbReference type="ARBA" id="ARBA00022679"/>
    </source>
</evidence>
<dbReference type="STRING" id="578460.C4V8F0"/>
<evidence type="ECO:0000313" key="13">
    <source>
        <dbReference type="Proteomes" id="UP000009082"/>
    </source>
</evidence>
<proteinExistence type="inferred from homology"/>
<reference evidence="13" key="1">
    <citation type="journal article" date="2009" name="PLoS Pathog.">
        <title>Genomic analyses of the microsporidian Nosema ceranae, an emergent pathogen of honey bees.</title>
        <authorList>
            <person name="Cornman R.S."/>
            <person name="Chen Y.P."/>
            <person name="Schatz M.C."/>
            <person name="Street C."/>
            <person name="Zhao Y."/>
            <person name="Desany B."/>
            <person name="Egholm M."/>
            <person name="Hutchison S."/>
            <person name="Pettis J.S."/>
            <person name="Lipkin W.I."/>
            <person name="Evans J.D."/>
        </authorList>
    </citation>
    <scope>NUCLEOTIDE SEQUENCE [LARGE SCALE GENOMIC DNA]</scope>
    <source>
        <strain evidence="13">BRL01</strain>
    </source>
</reference>
<evidence type="ECO:0000256" key="10">
    <source>
        <dbReference type="RuleBase" id="RU079119"/>
    </source>
</evidence>
<evidence type="ECO:0000256" key="7">
    <source>
        <dbReference type="ARBA" id="ARBA00023288"/>
    </source>
</evidence>
<evidence type="ECO:0000256" key="5">
    <source>
        <dbReference type="ARBA" id="ARBA00023136"/>
    </source>
</evidence>
<evidence type="ECO:0000256" key="1">
    <source>
        <dbReference type="ARBA" id="ARBA00004141"/>
    </source>
</evidence>
<keyword evidence="4 10" id="KW-1133">Transmembrane helix</keyword>
<dbReference type="OrthoDB" id="331948at2759"/>
<comment type="similarity">
    <text evidence="10">Belongs to the DHHC palmitoyltransferase family.</text>
</comment>
<keyword evidence="3 10" id="KW-0812">Transmembrane</keyword>
<feature type="transmembrane region" description="Helical" evidence="10">
    <location>
        <begin position="12"/>
        <end position="31"/>
    </location>
</feature>
<dbReference type="AlphaFoldDB" id="C4V8F0"/>
<evidence type="ECO:0000256" key="9">
    <source>
        <dbReference type="ARBA" id="ARBA00048048"/>
    </source>
</evidence>
<dbReference type="PANTHER" id="PTHR12246">
    <property type="entry name" value="PALMITOYLTRANSFERASE ZDHHC16"/>
    <property type="match status" value="1"/>
</dbReference>
<keyword evidence="2 10" id="KW-0808">Transferase</keyword>
<dbReference type="HOGENOM" id="CLU_027721_6_0_1"/>
<comment type="catalytic activity">
    <reaction evidence="9 10">
        <text>L-cysteinyl-[protein] + hexadecanoyl-CoA = S-hexadecanoyl-L-cysteinyl-[protein] + CoA</text>
        <dbReference type="Rhea" id="RHEA:36683"/>
        <dbReference type="Rhea" id="RHEA-COMP:10131"/>
        <dbReference type="Rhea" id="RHEA-COMP:11032"/>
        <dbReference type="ChEBI" id="CHEBI:29950"/>
        <dbReference type="ChEBI" id="CHEBI:57287"/>
        <dbReference type="ChEBI" id="CHEBI:57379"/>
        <dbReference type="ChEBI" id="CHEBI:74151"/>
        <dbReference type="EC" id="2.3.1.225"/>
    </reaction>
</comment>
<evidence type="ECO:0000256" key="3">
    <source>
        <dbReference type="ARBA" id="ARBA00022692"/>
    </source>
</evidence>